<dbReference type="Proteomes" id="UP000831495">
    <property type="component" value="Chromosome"/>
</dbReference>
<keyword evidence="7 13" id="KW-0460">Magnesium</keyword>
<evidence type="ECO:0000256" key="6">
    <source>
        <dbReference type="ARBA" id="ARBA00022801"/>
    </source>
</evidence>
<dbReference type="PROSITE" id="PS51749">
    <property type="entry name" value="HNH_CAS9"/>
    <property type="match status" value="1"/>
</dbReference>
<comment type="subunit">
    <text evidence="12 13">Monomer. Binds crRNA and tracrRNA.</text>
</comment>
<dbReference type="InterPro" id="IPR033114">
    <property type="entry name" value="HNH_CAS9"/>
</dbReference>
<dbReference type="Pfam" id="PF13395">
    <property type="entry name" value="HNH_4"/>
    <property type="match status" value="1"/>
</dbReference>
<dbReference type="InterPro" id="IPR055228">
    <property type="entry name" value="Cas9_RuvC"/>
</dbReference>
<sequence>MVCLDIGTNSCGFAAMDMKNQLLHLQGKTAIGARLFEEGKSAAERRGFRTTRRRLKRRKWRLRLLEEFFDDEMSQVDPYFFARMRESGLSPLDHQKTAQAIVFPTPNEDHAFYCDYPTIYHLRKALMTQDKKFDLRLVYLAIHHIVKYRGNFLQKDGVDNFNASKIEVGKVLKKLNYFFAEINPDHPIQLAIQNSAEIEAVLRDVKKSKTDKVKSIGELLVSDSNHDKNTKAIASQIAKAIMGYKTQFETILSQEIDSDSKSEWQFKLSDSDADDKLAAITDQVDETGQEIIEVIQSLFGAITLSGIVDEGKSLSESMVRKYDDHKKDLKLLKQVIKQHPDRDKAQNLQLAYDLYVNNRHGQLLKAKNKFSAKKVMSKEEFYKTIEKNLDDSSEVNAILEKIALDTFMPKQRTSANGVIPFQLHQIELDQIIKNQSKYYPFLAQRNPIIEHQKQAAYKLDELIRFRVPYYVGPMITKENQIKTSGTEFAWMIRNQNDPKPNEAITPWNFDEKVDRMATANQFIKRMTTKDTYLLGEDVLPANSLLYQKFTVLNELNNLRVNGQHLKAATKQDVYENLFKQNKTVSKKCLNAYLCQSYQMASVKIEGLADEHKFNSSLKTYNQFKKFIPLSILDNADYQADLEKIIEWSTIFEDRHIYQAKLEQAQTEQISWLTGKQIGCLLKLRHQGWGSLSYKLLINLHDDNGQNIIERLWDSQLNFMQIVKEPAFKSVIDQANSSLVKDNQENAVEDVLADAYTSPANKKAIRQVVKVVADIVKAAGGKIPAKFAIEFTREPQKNPQLSKQRGKQLKEAYKEIANQLVEQGVKDELDSAIQSKQLVRDKYYLYFMQGGRDAYTGQTINIDDITTKYQIDHILPQSFIKDDSLNNRVLTASALNNAKSDDVPFKHFANKLVPDLKISVSEMWKQWQKAGMISKFKLNNLQLDPDNLDKYKRAGFVNRQLVETSQVIKLVTIILQTKYPEAEIITVKASYNHALRKRLDLYKSREVNDYHHAIDAYLSAICGNYLYQMYPNLRQFFVYGKFKKMNADSDRNHAAIKELNNFNFIGLLLQKDRPGHSTVEKIYRPHTDELLFEKHPDIFDPLRHAYSFKHMLISRETYTQDQEMFGMTLYPRLERDTKKTRTLVPKSKNLDPNIYGGYSSNTNAYLAIIKINKASESTYKVVSVPMRILGKLNQTQNVIEHDNLLKEYLAPTILDKRGVRDFSIVKGKVHYKQVVWDGNRKYMLGSATYLYNAKQLTLSTEAMRVVTGDFKTNDDESLLLDQVFDEILTKVDQYLPLFDVGKAREKLHHGRTKFYDLSVIDKKYVVHQLLIGLHDNPAQGDTLKIGFSNGMKLGLMKLGSGITLSPNTKLIYRSPTGLFEKRIKITDL</sequence>
<evidence type="ECO:0000256" key="7">
    <source>
        <dbReference type="ARBA" id="ARBA00022842"/>
    </source>
</evidence>
<dbReference type="InterPro" id="IPR003615">
    <property type="entry name" value="HNH_nuc"/>
</dbReference>
<keyword evidence="4 13" id="KW-0479">Metal-binding</keyword>
<dbReference type="HAMAP" id="MF_01480">
    <property type="entry name" value="Cas9"/>
    <property type="match status" value="1"/>
</dbReference>
<feature type="domain" description="HNH Cas9-type" evidence="14">
    <location>
        <begin position="801"/>
        <end position="960"/>
    </location>
</feature>
<feature type="binding site" evidence="13">
    <location>
        <position position="5"/>
    </location>
    <ligand>
        <name>Mg(2+)</name>
        <dbReference type="ChEBI" id="CHEBI:18420"/>
        <label>1</label>
    </ligand>
</feature>
<keyword evidence="10 13" id="KW-0238">DNA-binding</keyword>
<comment type="similarity">
    <text evidence="13">Belongs to the CRISPR-associated Cas9 family.</text>
</comment>
<accession>A0ABY4PBB6</accession>
<organism evidence="15 16">
    <name type="scientific">Bombilactobacillus folatiphilus</name>
    <dbReference type="NCBI Taxonomy" id="2923362"/>
    <lineage>
        <taxon>Bacteria</taxon>
        <taxon>Bacillati</taxon>
        <taxon>Bacillota</taxon>
        <taxon>Bacilli</taxon>
        <taxon>Lactobacillales</taxon>
        <taxon>Lactobacillaceae</taxon>
        <taxon>Bombilactobacillus</taxon>
    </lineage>
</organism>
<evidence type="ECO:0000313" key="16">
    <source>
        <dbReference type="Proteomes" id="UP000831495"/>
    </source>
</evidence>
<evidence type="ECO:0000313" key="15">
    <source>
        <dbReference type="EMBL" id="UQS82890.1"/>
    </source>
</evidence>
<keyword evidence="11" id="KW-0464">Manganese</keyword>
<comment type="cofactor">
    <cofactor evidence="1 13">
        <name>Mg(2+)</name>
        <dbReference type="ChEBI" id="CHEBI:18420"/>
    </cofactor>
</comment>
<keyword evidence="5 13" id="KW-0255">Endonuclease</keyword>
<reference evidence="15" key="1">
    <citation type="journal article" date="2022" name="Int. J. Syst. Evol. Microbiol.">
        <title>Apilactobacillus apisilvae sp. nov., Nicolia spurrieriana gen. nov. sp. nov., Bombilactobacillus folatiphilus sp. nov. and Bombilactobacillus thymidiniphilus sp. nov., four new lactic acid bacterial isolates from stingless bees Tetragonula carbonaria and Austroplebeia australis.</title>
        <authorList>
            <person name="Oliphant S.A."/>
            <person name="Watson-Haigh N.S."/>
            <person name="Sumby K.M."/>
            <person name="Gardner J."/>
            <person name="Groom S."/>
            <person name="Jiranek V."/>
        </authorList>
    </citation>
    <scope>NUCLEOTIDE SEQUENCE</scope>
    <source>
        <strain evidence="15">SG4_D2</strain>
    </source>
</reference>
<feature type="binding site" evidence="13">
    <location>
        <position position="1011"/>
    </location>
    <ligand>
        <name>Mg(2+)</name>
        <dbReference type="ChEBI" id="CHEBI:18420"/>
        <label>2</label>
    </ligand>
</feature>
<dbReference type="Pfam" id="PF16593">
    <property type="entry name" value="Cas9-BH"/>
    <property type="match status" value="1"/>
</dbReference>
<keyword evidence="9 13" id="KW-0051">Antiviral defense</keyword>
<dbReference type="NCBIfam" id="TIGR01865">
    <property type="entry name" value="cas_Csn1"/>
    <property type="match status" value="1"/>
</dbReference>
<evidence type="ECO:0000256" key="5">
    <source>
        <dbReference type="ARBA" id="ARBA00022759"/>
    </source>
</evidence>
<evidence type="ECO:0000256" key="8">
    <source>
        <dbReference type="ARBA" id="ARBA00022884"/>
    </source>
</evidence>
<dbReference type="InterPro" id="IPR032237">
    <property type="entry name" value="Cas9_PI"/>
</dbReference>
<feature type="binding site" evidence="13">
    <location>
        <position position="789"/>
    </location>
    <ligand>
        <name>Mg(2+)</name>
        <dbReference type="ChEBI" id="CHEBI:18420"/>
        <label>1</label>
    </ligand>
</feature>
<evidence type="ECO:0000256" key="1">
    <source>
        <dbReference type="ARBA" id="ARBA00001946"/>
    </source>
</evidence>
<dbReference type="Pfam" id="PF16592">
    <property type="entry name" value="Cas9_REC"/>
    <property type="match status" value="1"/>
</dbReference>
<keyword evidence="8 13" id="KW-0694">RNA-binding</keyword>
<protein>
    <recommendedName>
        <fullName evidence="13">CRISPR-associated endonuclease Cas9</fullName>
        <ecNumber evidence="13">3.1.-.-</ecNumber>
    </recommendedName>
</protein>
<dbReference type="EMBL" id="CP093366">
    <property type="protein sequence ID" value="UQS82890.1"/>
    <property type="molecule type" value="Genomic_DNA"/>
</dbReference>
<feature type="binding site" evidence="13">
    <location>
        <position position="793"/>
    </location>
    <ligand>
        <name>Mg(2+)</name>
        <dbReference type="ChEBI" id="CHEBI:18420"/>
        <label>1</label>
    </ligand>
</feature>
<dbReference type="InterPro" id="IPR032240">
    <property type="entry name" value="Cas9_REC"/>
</dbReference>
<comment type="function">
    <text evidence="13">CRISPR (clustered regularly interspaced short palindromic repeat) is an adaptive immune system that provides protection against mobile genetic elements (viruses, transposable elements and conjugative plasmids). CRISPR clusters contain spacers, sequences complementary to antecedent mobile elements, and target invading nucleic acids. CRISPR clusters are transcribed and processed into CRISPR RNA (crRNA). In type II CRISPR systems correct processing of pre-crRNA requires a trans-encoded small RNA (tracrRNA), endogenous ribonuclease 3 (rnc) and this protein. The tracrRNA serves as a guide for ribonuclease 3-aided processing of pre-crRNA. Subsequently Cas9/crRNA/tracrRNA endonucleolytically cleaves linear or circular dsDNA target complementary to the spacer; Cas9 is inactive in the absence of the 2 guide RNAs (gRNA). Cas9 recognizes the protospacer adjacent motif (PAM) in the CRISPR repeat sequences to help distinguish self versus nonself, as targets within the bacterial CRISPR locus do not have PAMs. PAM recognition is also required for catalytic activity.</text>
</comment>
<name>A0ABY4PBB6_9LACO</name>
<dbReference type="Pfam" id="PF22702">
    <property type="entry name" value="Cas9_RuvC"/>
    <property type="match status" value="1"/>
</dbReference>
<keyword evidence="3 13" id="KW-0540">Nuclease</keyword>
<dbReference type="InterPro" id="IPR028629">
    <property type="entry name" value="Cas9"/>
</dbReference>
<evidence type="ECO:0000256" key="13">
    <source>
        <dbReference type="HAMAP-Rule" id="MF_01480"/>
    </source>
</evidence>
<evidence type="ECO:0000256" key="12">
    <source>
        <dbReference type="ARBA" id="ARBA00046380"/>
    </source>
</evidence>
<keyword evidence="16" id="KW-1185">Reference proteome</keyword>
<gene>
    <name evidence="13 15" type="primary">cas9</name>
    <name evidence="15" type="ORF">MOO45_03980</name>
</gene>
<dbReference type="Pfam" id="PF16595">
    <property type="entry name" value="Cas9_PI"/>
    <property type="match status" value="1"/>
</dbReference>
<evidence type="ECO:0000256" key="3">
    <source>
        <dbReference type="ARBA" id="ARBA00022722"/>
    </source>
</evidence>
<evidence type="ECO:0000256" key="4">
    <source>
        <dbReference type="ARBA" id="ARBA00022723"/>
    </source>
</evidence>
<proteinExistence type="inferred from homology"/>
<feature type="active site" description="For RuvC-like nuclease domain" evidence="13">
    <location>
        <position position="5"/>
    </location>
</feature>
<comment type="domain">
    <text evidence="13">Has 2 endonuclease domains. The discontinuous RuvC-like domain cleaves the target DNA noncomplementary to crRNA while the HNH nuclease domain cleaves the target DNA complementary to crRNA.</text>
</comment>
<feature type="binding site" evidence="13">
    <location>
        <position position="5"/>
    </location>
    <ligand>
        <name>Mg(2+)</name>
        <dbReference type="ChEBI" id="CHEBI:18420"/>
        <label>2</label>
    </ligand>
</feature>
<evidence type="ECO:0000256" key="9">
    <source>
        <dbReference type="ARBA" id="ARBA00023118"/>
    </source>
</evidence>
<dbReference type="InterPro" id="IPR032239">
    <property type="entry name" value="Cas9-BH"/>
</dbReference>
<dbReference type="GO" id="GO:0004519">
    <property type="term" value="F:endonuclease activity"/>
    <property type="evidence" value="ECO:0007669"/>
    <property type="project" value="UniProtKB-KW"/>
</dbReference>
<evidence type="ECO:0000256" key="2">
    <source>
        <dbReference type="ARBA" id="ARBA00005244"/>
    </source>
</evidence>
<feature type="active site" description="Proton acceptor for HNH nuclease domain" evidence="13">
    <location>
        <position position="872"/>
    </location>
</feature>
<comment type="similarity">
    <text evidence="2">Belongs to the CRISPR-associated protein Cas9 family. Subtype II-A subfamily.</text>
</comment>
<dbReference type="EC" id="3.1.-.-" evidence="13"/>
<evidence type="ECO:0000256" key="11">
    <source>
        <dbReference type="ARBA" id="ARBA00023211"/>
    </source>
</evidence>
<keyword evidence="6 13" id="KW-0378">Hydrolase</keyword>
<evidence type="ECO:0000259" key="14">
    <source>
        <dbReference type="PROSITE" id="PS51749"/>
    </source>
</evidence>
<feature type="binding site" evidence="13">
    <location>
        <position position="793"/>
    </location>
    <ligand>
        <name>Mg(2+)</name>
        <dbReference type="ChEBI" id="CHEBI:18420"/>
        <label>2</label>
    </ligand>
</feature>
<evidence type="ECO:0000256" key="10">
    <source>
        <dbReference type="ARBA" id="ARBA00023125"/>
    </source>
</evidence>
<dbReference type="Gene3D" id="1.10.30.50">
    <property type="match status" value="1"/>
</dbReference>